<keyword evidence="2" id="KW-1185">Reference proteome</keyword>
<dbReference type="EMBL" id="CAAALY010076480">
    <property type="protein sequence ID" value="VEL25829.1"/>
    <property type="molecule type" value="Genomic_DNA"/>
</dbReference>
<dbReference type="AlphaFoldDB" id="A0A448X1Y5"/>
<proteinExistence type="predicted"/>
<accession>A0A448X1Y5</accession>
<sequence length="76" mass="8539">MCFQQSHPIHTRTWGDCEWGSSVHSTFFAIHPPQSTEQGYIAILAINRHESRVGTCSSDDDPFRLTPVQKGQHGLC</sequence>
<comment type="caution">
    <text evidence="1">The sequence shown here is derived from an EMBL/GenBank/DDBJ whole genome shotgun (WGS) entry which is preliminary data.</text>
</comment>
<reference evidence="1" key="1">
    <citation type="submission" date="2018-11" db="EMBL/GenBank/DDBJ databases">
        <authorList>
            <consortium name="Pathogen Informatics"/>
        </authorList>
    </citation>
    <scope>NUCLEOTIDE SEQUENCE</scope>
</reference>
<evidence type="ECO:0000313" key="2">
    <source>
        <dbReference type="Proteomes" id="UP000784294"/>
    </source>
</evidence>
<dbReference type="Proteomes" id="UP000784294">
    <property type="component" value="Unassembled WGS sequence"/>
</dbReference>
<gene>
    <name evidence="1" type="ORF">PXEA_LOCUS19269</name>
</gene>
<protein>
    <submittedName>
        <fullName evidence="1">Uncharacterized protein</fullName>
    </submittedName>
</protein>
<name>A0A448X1Y5_9PLAT</name>
<organism evidence="1 2">
    <name type="scientific">Protopolystoma xenopodis</name>
    <dbReference type="NCBI Taxonomy" id="117903"/>
    <lineage>
        <taxon>Eukaryota</taxon>
        <taxon>Metazoa</taxon>
        <taxon>Spiralia</taxon>
        <taxon>Lophotrochozoa</taxon>
        <taxon>Platyhelminthes</taxon>
        <taxon>Monogenea</taxon>
        <taxon>Polyopisthocotylea</taxon>
        <taxon>Polystomatidea</taxon>
        <taxon>Polystomatidae</taxon>
        <taxon>Protopolystoma</taxon>
    </lineage>
</organism>
<evidence type="ECO:0000313" key="1">
    <source>
        <dbReference type="EMBL" id="VEL25829.1"/>
    </source>
</evidence>